<name>A0ABV7EWG3_9BURK</name>
<dbReference type="Gene3D" id="3.40.50.10540">
    <property type="entry name" value="Crotonobetainyl-coa:carnitine coa-transferase, domain 1"/>
    <property type="match status" value="1"/>
</dbReference>
<proteinExistence type="predicted"/>
<dbReference type="InterPro" id="IPR003673">
    <property type="entry name" value="CoA-Trfase_fam_III"/>
</dbReference>
<dbReference type="GO" id="GO:0016740">
    <property type="term" value="F:transferase activity"/>
    <property type="evidence" value="ECO:0007669"/>
    <property type="project" value="UniProtKB-KW"/>
</dbReference>
<evidence type="ECO:0000313" key="2">
    <source>
        <dbReference type="EMBL" id="MFC3107118.1"/>
    </source>
</evidence>
<accession>A0ABV7EWG3</accession>
<dbReference type="InterPro" id="IPR050483">
    <property type="entry name" value="CoA-transferase_III_domain"/>
</dbReference>
<comment type="caution">
    <text evidence="2">The sequence shown here is derived from an EMBL/GenBank/DDBJ whole genome shotgun (WGS) entry which is preliminary data.</text>
</comment>
<dbReference type="Pfam" id="PF02515">
    <property type="entry name" value="CoA_transf_3"/>
    <property type="match status" value="1"/>
</dbReference>
<keyword evidence="3" id="KW-1185">Reference proteome</keyword>
<dbReference type="Gene3D" id="3.30.1540.10">
    <property type="entry name" value="formyl-coa transferase, domain 3"/>
    <property type="match status" value="1"/>
</dbReference>
<sequence length="419" mass="45154">MQPTADAASSAPSQKSLGHIRVLDLTRVLAGPWCAQNLADLGADVIKIERPGVGDDTRTWGPPYLKDAQGRDSSEAAYYLAANRGKRSVTVDIASAEGQAIVRALALQSDVVLENYKVGQLRKYGLDYESLKQIKPDLVYCSITGFGQDGPYAERPGYDFIVQGIGGFMSITGERDDLPGGGPQKAGVAICDLMTGMYASIAVLAALTHRDRTGEGQYIDMALLDVQVAMLANMGANFLASGTAPKRWGNAHPNIVPYQTFATADGHIIVAVGNDGQFRKFVEVGGRPELADDERFASNPMRVRHRDILVPLLAEMVREKSRQAWISELEAAGVPCGPINNLGEVFDDPQVKARGICVDLPHPVTGHVKLTASPMKLSVTPPQYDAAPPLLGQHTDEVLRDLLGYRQDQIAGLREQGIL</sequence>
<dbReference type="PANTHER" id="PTHR48207:SF3">
    <property type="entry name" value="SUCCINATE--HYDROXYMETHYLGLUTARATE COA-TRANSFERASE"/>
    <property type="match status" value="1"/>
</dbReference>
<dbReference type="InterPro" id="IPR023606">
    <property type="entry name" value="CoA-Trfase_III_dom_1_sf"/>
</dbReference>
<keyword evidence="1 2" id="KW-0808">Transferase</keyword>
<dbReference type="SUPFAM" id="SSF89796">
    <property type="entry name" value="CoA-transferase family III (CaiB/BaiF)"/>
    <property type="match status" value="1"/>
</dbReference>
<dbReference type="RefSeq" id="WP_390328230.1">
    <property type="nucleotide sequence ID" value="NZ_JBHRTP010000008.1"/>
</dbReference>
<dbReference type="EMBL" id="JBHRTP010000008">
    <property type="protein sequence ID" value="MFC3107118.1"/>
    <property type="molecule type" value="Genomic_DNA"/>
</dbReference>
<organism evidence="2 3">
    <name type="scientific">Undibacterium arcticum</name>
    <dbReference type="NCBI Taxonomy" id="1762892"/>
    <lineage>
        <taxon>Bacteria</taxon>
        <taxon>Pseudomonadati</taxon>
        <taxon>Pseudomonadota</taxon>
        <taxon>Betaproteobacteria</taxon>
        <taxon>Burkholderiales</taxon>
        <taxon>Oxalobacteraceae</taxon>
        <taxon>Undibacterium</taxon>
    </lineage>
</organism>
<protein>
    <submittedName>
        <fullName evidence="2">CaiB/BaiF CoA transferase family protein</fullName>
    </submittedName>
</protein>
<reference evidence="3" key="1">
    <citation type="journal article" date="2019" name="Int. J. Syst. Evol. Microbiol.">
        <title>The Global Catalogue of Microorganisms (GCM) 10K type strain sequencing project: providing services to taxonomists for standard genome sequencing and annotation.</title>
        <authorList>
            <consortium name="The Broad Institute Genomics Platform"/>
            <consortium name="The Broad Institute Genome Sequencing Center for Infectious Disease"/>
            <person name="Wu L."/>
            <person name="Ma J."/>
        </authorList>
    </citation>
    <scope>NUCLEOTIDE SEQUENCE [LARGE SCALE GENOMIC DNA]</scope>
    <source>
        <strain evidence="3">KCTC 42986</strain>
    </source>
</reference>
<dbReference type="Proteomes" id="UP001595530">
    <property type="component" value="Unassembled WGS sequence"/>
</dbReference>
<dbReference type="InterPro" id="IPR044855">
    <property type="entry name" value="CoA-Trfase_III_dom3_sf"/>
</dbReference>
<evidence type="ECO:0000256" key="1">
    <source>
        <dbReference type="ARBA" id="ARBA00022679"/>
    </source>
</evidence>
<dbReference type="PANTHER" id="PTHR48207">
    <property type="entry name" value="SUCCINATE--HYDROXYMETHYLGLUTARATE COA-TRANSFERASE"/>
    <property type="match status" value="1"/>
</dbReference>
<evidence type="ECO:0000313" key="3">
    <source>
        <dbReference type="Proteomes" id="UP001595530"/>
    </source>
</evidence>
<gene>
    <name evidence="2" type="ORF">ACFOFO_03925</name>
</gene>